<evidence type="ECO:0000256" key="10">
    <source>
        <dbReference type="SAM" id="Phobius"/>
    </source>
</evidence>
<keyword evidence="10" id="KW-1133">Transmembrane helix</keyword>
<keyword evidence="4" id="KW-1003">Cell membrane</keyword>
<dbReference type="CDD" id="cd00082">
    <property type="entry name" value="HisKA"/>
    <property type="match status" value="1"/>
</dbReference>
<evidence type="ECO:0000259" key="11">
    <source>
        <dbReference type="PROSITE" id="PS50109"/>
    </source>
</evidence>
<dbReference type="InterPro" id="IPR050980">
    <property type="entry name" value="2C_sensor_his_kinase"/>
</dbReference>
<evidence type="ECO:0000256" key="6">
    <source>
        <dbReference type="ARBA" id="ARBA00022679"/>
    </source>
</evidence>
<dbReference type="InterPro" id="IPR036097">
    <property type="entry name" value="HisK_dim/P_sf"/>
</dbReference>
<dbReference type="Gene3D" id="3.30.565.10">
    <property type="entry name" value="Histidine kinase-like ATPase, C-terminal domain"/>
    <property type="match status" value="1"/>
</dbReference>
<keyword evidence="14" id="KW-1185">Reference proteome</keyword>
<accession>A0A847SHP8</accession>
<comment type="subcellular location">
    <subcellularLocation>
        <location evidence="2">Cell membrane</location>
        <topology evidence="2">Multi-pass membrane protein</topology>
    </subcellularLocation>
</comment>
<dbReference type="InterPro" id="IPR003660">
    <property type="entry name" value="HAMP_dom"/>
</dbReference>
<dbReference type="GO" id="GO:0005524">
    <property type="term" value="F:ATP binding"/>
    <property type="evidence" value="ECO:0007669"/>
    <property type="project" value="UniProtKB-KW"/>
</dbReference>
<keyword evidence="10" id="KW-0812">Transmembrane</keyword>
<keyword evidence="7" id="KW-0547">Nucleotide-binding</keyword>
<comment type="catalytic activity">
    <reaction evidence="1">
        <text>ATP + protein L-histidine = ADP + protein N-phospho-L-histidine.</text>
        <dbReference type="EC" id="2.7.13.3"/>
    </reaction>
</comment>
<dbReference type="SMART" id="SM00388">
    <property type="entry name" value="HisKA"/>
    <property type="match status" value="1"/>
</dbReference>
<evidence type="ECO:0000256" key="3">
    <source>
        <dbReference type="ARBA" id="ARBA00012438"/>
    </source>
</evidence>
<feature type="domain" description="HAMP" evidence="12">
    <location>
        <begin position="158"/>
        <end position="210"/>
    </location>
</feature>
<dbReference type="EC" id="2.7.13.3" evidence="3"/>
<dbReference type="SUPFAM" id="SSF55874">
    <property type="entry name" value="ATPase domain of HSP90 chaperone/DNA topoisomerase II/histidine kinase"/>
    <property type="match status" value="1"/>
</dbReference>
<sequence length="435" mass="49664">MRRLFTQFYLLLIAAFLVVVILIGGIYQRVVQNAGDRYLVDLMTSALSQISTELKDVPPEKWQQALAANDRNLSFRLRIESLSHFDLSPNDRRELRRGNIVMLEKDYLFLQSMPDARYVLVAGPLRYLMFLDELQWLDYLLMVLIGLVLSLVVLVRLYPLWKDLSALERASRLFSANRLDIQVELRKRSSIRPLGEAFNHMLQRIQQLLHSKKALTDAVAHELRTPLSRVRYRLAMLQGHDDPTILHTCSAIERDLSEVEAMIDEMLIHARLNSPQTPLQKEWLSVANWMEERLLKARVLTPGLRWHWLRMGETPEQLQADNRLLARAVDNLLANASRYARQQIMISVVMLDGHYRLAVEDDGEGIAEADRERVFDPFVRLDDSRDRKTGGHGLGLAIVAGVATAHGGQARVETSALGGARFVIEWPAQPRADAP</sequence>
<keyword evidence="6 13" id="KW-0808">Transferase</keyword>
<keyword evidence="10" id="KW-0472">Membrane</keyword>
<evidence type="ECO:0000259" key="12">
    <source>
        <dbReference type="PROSITE" id="PS50885"/>
    </source>
</evidence>
<feature type="domain" description="Histidine kinase" evidence="11">
    <location>
        <begin position="218"/>
        <end position="430"/>
    </location>
</feature>
<reference evidence="13 14" key="1">
    <citation type="submission" date="2020-04" db="EMBL/GenBank/DDBJ databases">
        <title>Draft genome of Leeia sp. IMCC25680.</title>
        <authorList>
            <person name="Song J."/>
            <person name="Cho J.-C."/>
        </authorList>
    </citation>
    <scope>NUCLEOTIDE SEQUENCE [LARGE SCALE GENOMIC DNA]</scope>
    <source>
        <strain evidence="13 14">IMCC25680</strain>
    </source>
</reference>
<keyword evidence="5" id="KW-0597">Phosphoprotein</keyword>
<dbReference type="PANTHER" id="PTHR44936">
    <property type="entry name" value="SENSOR PROTEIN CREC"/>
    <property type="match status" value="1"/>
</dbReference>
<gene>
    <name evidence="13" type="primary">rstB</name>
    <name evidence="13" type="ORF">HF682_09660</name>
</gene>
<evidence type="ECO:0000313" key="14">
    <source>
        <dbReference type="Proteomes" id="UP000587991"/>
    </source>
</evidence>
<dbReference type="PANTHER" id="PTHR44936:SF10">
    <property type="entry name" value="SENSOR PROTEIN RSTB"/>
    <property type="match status" value="1"/>
</dbReference>
<evidence type="ECO:0000256" key="9">
    <source>
        <dbReference type="ARBA" id="ARBA00022840"/>
    </source>
</evidence>
<organism evidence="13 14">
    <name type="scientific">Leeia aquatica</name>
    <dbReference type="NCBI Taxonomy" id="2725557"/>
    <lineage>
        <taxon>Bacteria</taxon>
        <taxon>Pseudomonadati</taxon>
        <taxon>Pseudomonadota</taxon>
        <taxon>Betaproteobacteria</taxon>
        <taxon>Neisseriales</taxon>
        <taxon>Leeiaceae</taxon>
        <taxon>Leeia</taxon>
    </lineage>
</organism>
<dbReference type="PRINTS" id="PR00344">
    <property type="entry name" value="BCTRLSENSOR"/>
</dbReference>
<dbReference type="Pfam" id="PF00512">
    <property type="entry name" value="HisKA"/>
    <property type="match status" value="1"/>
</dbReference>
<dbReference type="Pfam" id="PF02518">
    <property type="entry name" value="HATPase_c"/>
    <property type="match status" value="1"/>
</dbReference>
<dbReference type="PROSITE" id="PS50885">
    <property type="entry name" value="HAMP"/>
    <property type="match status" value="1"/>
</dbReference>
<feature type="transmembrane region" description="Helical" evidence="10">
    <location>
        <begin position="6"/>
        <end position="27"/>
    </location>
</feature>
<dbReference type="RefSeq" id="WP_168877093.1">
    <property type="nucleotide sequence ID" value="NZ_JABAIM010000002.1"/>
</dbReference>
<dbReference type="InterPro" id="IPR003594">
    <property type="entry name" value="HATPase_dom"/>
</dbReference>
<protein>
    <recommendedName>
        <fullName evidence="3">histidine kinase</fullName>
        <ecNumber evidence="3">2.7.13.3</ecNumber>
    </recommendedName>
</protein>
<evidence type="ECO:0000313" key="13">
    <source>
        <dbReference type="EMBL" id="NLR75422.1"/>
    </source>
</evidence>
<dbReference type="GO" id="GO:0000155">
    <property type="term" value="F:phosphorelay sensor kinase activity"/>
    <property type="evidence" value="ECO:0007669"/>
    <property type="project" value="InterPro"/>
</dbReference>
<evidence type="ECO:0000256" key="2">
    <source>
        <dbReference type="ARBA" id="ARBA00004651"/>
    </source>
</evidence>
<dbReference type="InterPro" id="IPR005467">
    <property type="entry name" value="His_kinase_dom"/>
</dbReference>
<dbReference type="CDD" id="cd06225">
    <property type="entry name" value="HAMP"/>
    <property type="match status" value="1"/>
</dbReference>
<dbReference type="PROSITE" id="PS50109">
    <property type="entry name" value="HIS_KIN"/>
    <property type="match status" value="1"/>
</dbReference>
<dbReference type="Gene3D" id="1.10.287.130">
    <property type="match status" value="1"/>
</dbReference>
<dbReference type="InterPro" id="IPR003661">
    <property type="entry name" value="HisK_dim/P_dom"/>
</dbReference>
<dbReference type="NCBIfam" id="NF007898">
    <property type="entry name" value="PRK10604.1"/>
    <property type="match status" value="1"/>
</dbReference>
<keyword evidence="9" id="KW-0067">ATP-binding</keyword>
<evidence type="ECO:0000256" key="4">
    <source>
        <dbReference type="ARBA" id="ARBA00022475"/>
    </source>
</evidence>
<evidence type="ECO:0000256" key="5">
    <source>
        <dbReference type="ARBA" id="ARBA00022553"/>
    </source>
</evidence>
<proteinExistence type="predicted"/>
<dbReference type="SUPFAM" id="SSF47384">
    <property type="entry name" value="Homodimeric domain of signal transducing histidine kinase"/>
    <property type="match status" value="1"/>
</dbReference>
<feature type="transmembrane region" description="Helical" evidence="10">
    <location>
        <begin position="136"/>
        <end position="161"/>
    </location>
</feature>
<dbReference type="EMBL" id="JABAIM010000002">
    <property type="protein sequence ID" value="NLR75422.1"/>
    <property type="molecule type" value="Genomic_DNA"/>
</dbReference>
<keyword evidence="8 13" id="KW-0418">Kinase</keyword>
<name>A0A847SHP8_9NEIS</name>
<dbReference type="AlphaFoldDB" id="A0A847SHP8"/>
<dbReference type="InterPro" id="IPR036890">
    <property type="entry name" value="HATPase_C_sf"/>
</dbReference>
<evidence type="ECO:0000256" key="8">
    <source>
        <dbReference type="ARBA" id="ARBA00022777"/>
    </source>
</evidence>
<comment type="caution">
    <text evidence="13">The sequence shown here is derived from an EMBL/GenBank/DDBJ whole genome shotgun (WGS) entry which is preliminary data.</text>
</comment>
<evidence type="ECO:0000256" key="1">
    <source>
        <dbReference type="ARBA" id="ARBA00000085"/>
    </source>
</evidence>
<dbReference type="InterPro" id="IPR004358">
    <property type="entry name" value="Sig_transdc_His_kin-like_C"/>
</dbReference>
<dbReference type="Proteomes" id="UP000587991">
    <property type="component" value="Unassembled WGS sequence"/>
</dbReference>
<dbReference type="GO" id="GO:0005886">
    <property type="term" value="C:plasma membrane"/>
    <property type="evidence" value="ECO:0007669"/>
    <property type="project" value="UniProtKB-SubCell"/>
</dbReference>
<evidence type="ECO:0000256" key="7">
    <source>
        <dbReference type="ARBA" id="ARBA00022741"/>
    </source>
</evidence>
<dbReference type="SMART" id="SM00387">
    <property type="entry name" value="HATPase_c"/>
    <property type="match status" value="1"/>
</dbReference>